<gene>
    <name evidence="1" type="ORF">ASPBRDRAFT_73366</name>
</gene>
<accession>A0A1L9UU16</accession>
<name>A0A1L9UU16_ASPBC</name>
<keyword evidence="2" id="KW-1185">Reference proteome</keyword>
<dbReference type="AlphaFoldDB" id="A0A1L9UU16"/>
<organism evidence="1 2">
    <name type="scientific">Aspergillus brasiliensis (strain CBS 101740 / IMI 381727 / IBT 21946)</name>
    <dbReference type="NCBI Taxonomy" id="767769"/>
    <lineage>
        <taxon>Eukaryota</taxon>
        <taxon>Fungi</taxon>
        <taxon>Dikarya</taxon>
        <taxon>Ascomycota</taxon>
        <taxon>Pezizomycotina</taxon>
        <taxon>Eurotiomycetes</taxon>
        <taxon>Eurotiomycetidae</taxon>
        <taxon>Eurotiales</taxon>
        <taxon>Aspergillaceae</taxon>
        <taxon>Aspergillus</taxon>
        <taxon>Aspergillus subgen. Circumdati</taxon>
    </lineage>
</organism>
<dbReference type="VEuPathDB" id="FungiDB:ASPBRDRAFT_73366"/>
<protein>
    <submittedName>
        <fullName evidence="1">Uncharacterized protein</fullName>
    </submittedName>
</protein>
<sequence length="186" mass="20947">MGRVELLAYRPVESRQMVVGQVLLGTAAMRAAINWRTRSPWQDEQRSLVVARKSPDTNEIGRRSRYKRCFSNGGDSMDETDDAAGFNGVAIDEKEEETRDAAEGLRTLLRSSYVVSLSIFMNNAVYIEIHLVESFCREYTKESLQYTKFQTWLSPSSSASKLSPEAIMKQPVRRATGVLVPGQCDQ</sequence>
<dbReference type="Proteomes" id="UP000184499">
    <property type="component" value="Unassembled WGS sequence"/>
</dbReference>
<evidence type="ECO:0000313" key="2">
    <source>
        <dbReference type="Proteomes" id="UP000184499"/>
    </source>
</evidence>
<proteinExistence type="predicted"/>
<dbReference type="OrthoDB" id="10451620at2759"/>
<evidence type="ECO:0000313" key="1">
    <source>
        <dbReference type="EMBL" id="OJJ75167.1"/>
    </source>
</evidence>
<dbReference type="EMBL" id="KV878681">
    <property type="protein sequence ID" value="OJJ75167.1"/>
    <property type="molecule type" value="Genomic_DNA"/>
</dbReference>
<dbReference type="GeneID" id="93581696"/>
<reference evidence="2" key="1">
    <citation type="journal article" date="2017" name="Genome Biol.">
        <title>Comparative genomics reveals high biological diversity and specific adaptations in the industrially and medically important fungal genus Aspergillus.</title>
        <authorList>
            <person name="de Vries R.P."/>
            <person name="Riley R."/>
            <person name="Wiebenga A."/>
            <person name="Aguilar-Osorio G."/>
            <person name="Amillis S."/>
            <person name="Uchima C.A."/>
            <person name="Anderluh G."/>
            <person name="Asadollahi M."/>
            <person name="Askin M."/>
            <person name="Barry K."/>
            <person name="Battaglia E."/>
            <person name="Bayram O."/>
            <person name="Benocci T."/>
            <person name="Braus-Stromeyer S.A."/>
            <person name="Caldana C."/>
            <person name="Canovas D."/>
            <person name="Cerqueira G.C."/>
            <person name="Chen F."/>
            <person name="Chen W."/>
            <person name="Choi C."/>
            <person name="Clum A."/>
            <person name="Dos Santos R.A."/>
            <person name="Damasio A.R."/>
            <person name="Diallinas G."/>
            <person name="Emri T."/>
            <person name="Fekete E."/>
            <person name="Flipphi M."/>
            <person name="Freyberg S."/>
            <person name="Gallo A."/>
            <person name="Gournas C."/>
            <person name="Habgood R."/>
            <person name="Hainaut M."/>
            <person name="Harispe M.L."/>
            <person name="Henrissat B."/>
            <person name="Hilden K.S."/>
            <person name="Hope R."/>
            <person name="Hossain A."/>
            <person name="Karabika E."/>
            <person name="Karaffa L."/>
            <person name="Karanyi Z."/>
            <person name="Krasevec N."/>
            <person name="Kuo A."/>
            <person name="Kusch H."/>
            <person name="LaButti K."/>
            <person name="Lagendijk E.L."/>
            <person name="Lapidus A."/>
            <person name="Levasseur A."/>
            <person name="Lindquist E."/>
            <person name="Lipzen A."/>
            <person name="Logrieco A.F."/>
            <person name="MacCabe A."/>
            <person name="Maekelae M.R."/>
            <person name="Malavazi I."/>
            <person name="Melin P."/>
            <person name="Meyer V."/>
            <person name="Mielnichuk N."/>
            <person name="Miskei M."/>
            <person name="Molnar A.P."/>
            <person name="Mule G."/>
            <person name="Ngan C.Y."/>
            <person name="Orejas M."/>
            <person name="Orosz E."/>
            <person name="Ouedraogo J.P."/>
            <person name="Overkamp K.M."/>
            <person name="Park H.-S."/>
            <person name="Perrone G."/>
            <person name="Piumi F."/>
            <person name="Punt P.J."/>
            <person name="Ram A.F."/>
            <person name="Ramon A."/>
            <person name="Rauscher S."/>
            <person name="Record E."/>
            <person name="Riano-Pachon D.M."/>
            <person name="Robert V."/>
            <person name="Roehrig J."/>
            <person name="Ruller R."/>
            <person name="Salamov A."/>
            <person name="Salih N.S."/>
            <person name="Samson R.A."/>
            <person name="Sandor E."/>
            <person name="Sanguinetti M."/>
            <person name="Schuetze T."/>
            <person name="Sepcic K."/>
            <person name="Shelest E."/>
            <person name="Sherlock G."/>
            <person name="Sophianopoulou V."/>
            <person name="Squina F.M."/>
            <person name="Sun H."/>
            <person name="Susca A."/>
            <person name="Todd R.B."/>
            <person name="Tsang A."/>
            <person name="Unkles S.E."/>
            <person name="van de Wiele N."/>
            <person name="van Rossen-Uffink D."/>
            <person name="Oliveira J.V."/>
            <person name="Vesth T.C."/>
            <person name="Visser J."/>
            <person name="Yu J.-H."/>
            <person name="Zhou M."/>
            <person name="Andersen M.R."/>
            <person name="Archer D.B."/>
            <person name="Baker S.E."/>
            <person name="Benoit I."/>
            <person name="Brakhage A.A."/>
            <person name="Braus G.H."/>
            <person name="Fischer R."/>
            <person name="Frisvad J.C."/>
            <person name="Goldman G.H."/>
            <person name="Houbraken J."/>
            <person name="Oakley B."/>
            <person name="Pocsi I."/>
            <person name="Scazzocchio C."/>
            <person name="Seiboth B."/>
            <person name="vanKuyk P.A."/>
            <person name="Wortman J."/>
            <person name="Dyer P.S."/>
            <person name="Grigoriev I.V."/>
        </authorList>
    </citation>
    <scope>NUCLEOTIDE SEQUENCE [LARGE SCALE GENOMIC DNA]</scope>
    <source>
        <strain evidence="2">CBS 101740 / IMI 381727 / IBT 21946</strain>
    </source>
</reference>
<dbReference type="RefSeq" id="XP_067482415.1">
    <property type="nucleotide sequence ID" value="XM_067629209.1"/>
</dbReference>